<protein>
    <submittedName>
        <fullName evidence="3">Sirohydrochlorin ferrochelatase</fullName>
    </submittedName>
</protein>
<dbReference type="Proteomes" id="UP001549019">
    <property type="component" value="Unassembled WGS sequence"/>
</dbReference>
<keyword evidence="1" id="KW-0479">Metal-binding</keyword>
<comment type="caution">
    <text evidence="3">The sequence shown here is derived from an EMBL/GenBank/DDBJ whole genome shotgun (WGS) entry which is preliminary data.</text>
</comment>
<dbReference type="SUPFAM" id="SSF53800">
    <property type="entry name" value="Chelatase"/>
    <property type="match status" value="1"/>
</dbReference>
<proteinExistence type="predicted"/>
<dbReference type="InterPro" id="IPR002762">
    <property type="entry name" value="CbiX-like"/>
</dbReference>
<dbReference type="RefSeq" id="WP_230821620.1">
    <property type="nucleotide sequence ID" value="NZ_JAJNCU010000003.1"/>
</dbReference>
<evidence type="ECO:0000256" key="1">
    <source>
        <dbReference type="ARBA" id="ARBA00022723"/>
    </source>
</evidence>
<sequence length="235" mass="25912">MLKHLLLAHGTRRGGLNKRLVSHIEDVMAPHEAEFSIAFLESETEDAYTVIGRLIDEGTEHIVITPLLLLPASHLKKDIPEIASYFRSSYPRLKIDIRPALVGHPLIQEIVRQRISEAEEKGNTGIAVVAHGNPDYPDAETALAAFTETLEAGYPAHPMTLYGDPGLEEALTEIAGRYDHMIIVPLFLYDGVMTEKVKSAAQSLDLGISYEVTPSLNFDPLLGRVIVDHIDGQLM</sequence>
<keyword evidence="2" id="KW-0456">Lyase</keyword>
<keyword evidence="4" id="KW-1185">Reference proteome</keyword>
<evidence type="ECO:0000313" key="4">
    <source>
        <dbReference type="Proteomes" id="UP001549019"/>
    </source>
</evidence>
<dbReference type="Pfam" id="PF01903">
    <property type="entry name" value="CbiX"/>
    <property type="match status" value="2"/>
</dbReference>
<dbReference type="InterPro" id="IPR050963">
    <property type="entry name" value="Sirohydro_Cobaltochel/CbiX"/>
</dbReference>
<dbReference type="PANTHER" id="PTHR33542:SF3">
    <property type="entry name" value="SIROHYDROCHLORIN FERROCHELATASE, CHLOROPLASTIC"/>
    <property type="match status" value="1"/>
</dbReference>
<dbReference type="EMBL" id="JBDZDV010000002">
    <property type="protein sequence ID" value="MET3110747.1"/>
    <property type="molecule type" value="Genomic_DNA"/>
</dbReference>
<name>A0ABV2E8J9_9STAP</name>
<dbReference type="CDD" id="cd03416">
    <property type="entry name" value="CbiX_SirB_N"/>
    <property type="match status" value="1"/>
</dbReference>
<gene>
    <name evidence="3" type="ORF">ABHD89_001149</name>
</gene>
<dbReference type="Gene3D" id="3.40.50.1400">
    <property type="match status" value="2"/>
</dbReference>
<evidence type="ECO:0000256" key="2">
    <source>
        <dbReference type="ARBA" id="ARBA00023239"/>
    </source>
</evidence>
<organism evidence="3 4">
    <name type="scientific">Salinicoccus halitifaciens</name>
    <dbReference type="NCBI Taxonomy" id="1073415"/>
    <lineage>
        <taxon>Bacteria</taxon>
        <taxon>Bacillati</taxon>
        <taxon>Bacillota</taxon>
        <taxon>Bacilli</taxon>
        <taxon>Bacillales</taxon>
        <taxon>Staphylococcaceae</taxon>
        <taxon>Salinicoccus</taxon>
    </lineage>
</organism>
<reference evidence="3 4" key="1">
    <citation type="submission" date="2024-05" db="EMBL/GenBank/DDBJ databases">
        <title>Genomic Encyclopedia of Type Strains, Phase IV (KMG-IV): sequencing the most valuable type-strain genomes for metagenomic binning, comparative biology and taxonomic classification.</title>
        <authorList>
            <person name="Goeker M."/>
        </authorList>
    </citation>
    <scope>NUCLEOTIDE SEQUENCE [LARGE SCALE GENOMIC DNA]</scope>
    <source>
        <strain evidence="3 4">DSM 25286</strain>
    </source>
</reference>
<dbReference type="PANTHER" id="PTHR33542">
    <property type="entry name" value="SIROHYDROCHLORIN FERROCHELATASE, CHLOROPLASTIC"/>
    <property type="match status" value="1"/>
</dbReference>
<accession>A0ABV2E8J9</accession>
<evidence type="ECO:0000313" key="3">
    <source>
        <dbReference type="EMBL" id="MET3110747.1"/>
    </source>
</evidence>